<name>L9ZR64_9EURY</name>
<dbReference type="PANTHER" id="PTHR31303:SF1">
    <property type="entry name" value="CTP-DEPENDENT DIACYLGLYCEROL KINASE 1"/>
    <property type="match status" value="1"/>
</dbReference>
<evidence type="ECO:0000313" key="3">
    <source>
        <dbReference type="Proteomes" id="UP000011648"/>
    </source>
</evidence>
<gene>
    <name evidence="2" type="ORF">C484_16539</name>
</gene>
<protein>
    <recommendedName>
        <fullName evidence="4">Dolichol kinase-like protein</fullName>
    </recommendedName>
</protein>
<keyword evidence="3" id="KW-1185">Reference proteome</keyword>
<accession>L9ZR64</accession>
<dbReference type="PANTHER" id="PTHR31303">
    <property type="entry name" value="CTP-DEPENDENT DIACYLGLYCEROL KINASE 1"/>
    <property type="match status" value="1"/>
</dbReference>
<feature type="transmembrane region" description="Helical" evidence="1">
    <location>
        <begin position="12"/>
        <end position="31"/>
    </location>
</feature>
<evidence type="ECO:0008006" key="4">
    <source>
        <dbReference type="Google" id="ProtNLM"/>
    </source>
</evidence>
<evidence type="ECO:0000313" key="2">
    <source>
        <dbReference type="EMBL" id="ELY88037.1"/>
    </source>
</evidence>
<keyword evidence="1" id="KW-1133">Transmembrane helix</keyword>
<comment type="caution">
    <text evidence="2">The sequence shown here is derived from an EMBL/GenBank/DDBJ whole genome shotgun (WGS) entry which is preliminary data.</text>
</comment>
<dbReference type="RefSeq" id="WP_006826956.1">
    <property type="nucleotide sequence ID" value="NZ_AOIL01000052.1"/>
</dbReference>
<keyword evidence="1" id="KW-0472">Membrane</keyword>
<feature type="transmembrane region" description="Helical" evidence="1">
    <location>
        <begin position="181"/>
        <end position="197"/>
    </location>
</feature>
<proteinExistence type="predicted"/>
<dbReference type="AlphaFoldDB" id="L9ZR64"/>
<evidence type="ECO:0000256" key="1">
    <source>
        <dbReference type="SAM" id="Phobius"/>
    </source>
</evidence>
<dbReference type="EMBL" id="AOIL01000052">
    <property type="protein sequence ID" value="ELY88037.1"/>
    <property type="molecule type" value="Genomic_DNA"/>
</dbReference>
<dbReference type="GO" id="GO:0004143">
    <property type="term" value="F:ATP-dependent diacylglycerol kinase activity"/>
    <property type="evidence" value="ECO:0007669"/>
    <property type="project" value="InterPro"/>
</dbReference>
<feature type="transmembrane region" description="Helical" evidence="1">
    <location>
        <begin position="83"/>
        <end position="111"/>
    </location>
</feature>
<keyword evidence="1" id="KW-0812">Transmembrane</keyword>
<dbReference type="STRING" id="1230458.C484_16539"/>
<reference evidence="2 3" key="1">
    <citation type="journal article" date="2014" name="PLoS Genet.">
        <title>Phylogenetically driven sequencing of extremely halophilic archaea reveals strategies for static and dynamic osmo-response.</title>
        <authorList>
            <person name="Becker E.A."/>
            <person name="Seitzer P.M."/>
            <person name="Tritt A."/>
            <person name="Larsen D."/>
            <person name="Krusor M."/>
            <person name="Yao A.I."/>
            <person name="Wu D."/>
            <person name="Madern D."/>
            <person name="Eisen J.A."/>
            <person name="Darling A.E."/>
            <person name="Facciotti M.T."/>
        </authorList>
    </citation>
    <scope>NUCLEOTIDE SEQUENCE [LARGE SCALE GENOMIC DNA]</scope>
    <source>
        <strain evidence="2 3">DSM 12281</strain>
    </source>
</reference>
<dbReference type="Proteomes" id="UP000011648">
    <property type="component" value="Unassembled WGS sequence"/>
</dbReference>
<feature type="transmembrane region" description="Helical" evidence="1">
    <location>
        <begin position="132"/>
        <end position="149"/>
    </location>
</feature>
<organism evidence="2 3">
    <name type="scientific">Natrialba taiwanensis DSM 12281</name>
    <dbReference type="NCBI Taxonomy" id="1230458"/>
    <lineage>
        <taxon>Archaea</taxon>
        <taxon>Methanobacteriati</taxon>
        <taxon>Methanobacteriota</taxon>
        <taxon>Stenosarchaea group</taxon>
        <taxon>Halobacteria</taxon>
        <taxon>Halobacteriales</taxon>
        <taxon>Natrialbaceae</taxon>
        <taxon>Natrialba</taxon>
    </lineage>
</organism>
<dbReference type="PATRIC" id="fig|1230458.4.peg.3354"/>
<sequence length="198" mass="21862">MADELKRRLVHASGSGLVALYLLANALDLGLSWTRFRILMVVLALGTILLEFTRLQLELEWWVYQRLYETLTREYEQEQFAGYGYYMLSMTVVVCLFQPAIALPAMLMLSLGDPISGTVSDDTLKRVKGPKVLGTMFLVSAIIATPFLYETPLAVVAAALGATIADGVTVQFGDYIVDDNLTIPIYAGVLAWLVVTFV</sequence>
<dbReference type="InterPro" id="IPR037997">
    <property type="entry name" value="Dgk1-like"/>
</dbReference>
<dbReference type="OrthoDB" id="213078at2157"/>